<accession>A0A1T4T718</accession>
<feature type="domain" description="Carbohydrate kinase PfkB" evidence="3">
    <location>
        <begin position="35"/>
        <end position="322"/>
    </location>
</feature>
<dbReference type="AlphaFoldDB" id="A0A1T4T718"/>
<proteinExistence type="predicted"/>
<dbReference type="RefSeq" id="WP_165690924.1">
    <property type="nucleotide sequence ID" value="NZ_FUXL01000020.1"/>
</dbReference>
<dbReference type="PANTHER" id="PTHR10584:SF166">
    <property type="entry name" value="RIBOKINASE"/>
    <property type="match status" value="1"/>
</dbReference>
<dbReference type="InterPro" id="IPR029056">
    <property type="entry name" value="Ribokinase-like"/>
</dbReference>
<dbReference type="PANTHER" id="PTHR10584">
    <property type="entry name" value="SUGAR KINASE"/>
    <property type="match status" value="1"/>
</dbReference>
<name>A0A1T4T718_9HYPH</name>
<protein>
    <submittedName>
        <fullName evidence="4">Sugar or nucleoside kinase, ribokinase family</fullName>
    </submittedName>
</protein>
<dbReference type="Proteomes" id="UP000190135">
    <property type="component" value="Unassembled WGS sequence"/>
</dbReference>
<dbReference type="GO" id="GO:0005829">
    <property type="term" value="C:cytosol"/>
    <property type="evidence" value="ECO:0007669"/>
    <property type="project" value="TreeGrafter"/>
</dbReference>
<evidence type="ECO:0000259" key="3">
    <source>
        <dbReference type="Pfam" id="PF00294"/>
    </source>
</evidence>
<organism evidence="4 5">
    <name type="scientific">Consotaella salsifontis</name>
    <dbReference type="NCBI Taxonomy" id="1365950"/>
    <lineage>
        <taxon>Bacteria</taxon>
        <taxon>Pseudomonadati</taxon>
        <taxon>Pseudomonadota</taxon>
        <taxon>Alphaproteobacteria</taxon>
        <taxon>Hyphomicrobiales</taxon>
        <taxon>Aurantimonadaceae</taxon>
        <taxon>Consotaella</taxon>
    </lineage>
</organism>
<dbReference type="GO" id="GO:0016301">
    <property type="term" value="F:kinase activity"/>
    <property type="evidence" value="ECO:0007669"/>
    <property type="project" value="UniProtKB-KW"/>
</dbReference>
<keyword evidence="2 4" id="KW-0418">Kinase</keyword>
<dbReference type="Gene3D" id="3.40.1190.20">
    <property type="match status" value="1"/>
</dbReference>
<keyword evidence="5" id="KW-1185">Reference proteome</keyword>
<gene>
    <name evidence="4" type="ORF">SAMN05428963_12012</name>
</gene>
<sequence length="342" mass="35965">MTESSRLATERSGILAIGNLIVDKTHRISSYPAESLLALISESAASVGGGAANVLFDLARVDPSLKLAVAGLVGDDEDGRFLRGEFSKSDIDTSHVVVQPGATTSFTHVMISQANATRTFFHSHGANSRLDAGFCARLDHPARIAHLAYLLLLEGLDIEDAEYGSAGARALAMLKAKGFRTSLDLVSDNEASRYARFVVPALPHTDYLIVNDVEAAHLSGVALPQGDRPDWEAMDRAARAILAMGVGELVAIHCPAGAVAATADGAARHQPSYPVPKEEMVSALGAGDAFCAGVLYGLHEGHDVAMCLKLGTALAHFNLFAASAAGGAVPLDRLLDLIRRYD</sequence>
<evidence type="ECO:0000256" key="2">
    <source>
        <dbReference type="ARBA" id="ARBA00022777"/>
    </source>
</evidence>
<dbReference type="EMBL" id="FUXL01000020">
    <property type="protein sequence ID" value="SKA35958.1"/>
    <property type="molecule type" value="Genomic_DNA"/>
</dbReference>
<evidence type="ECO:0000313" key="4">
    <source>
        <dbReference type="EMBL" id="SKA35958.1"/>
    </source>
</evidence>
<dbReference type="STRING" id="1365950.SAMN05428963_12012"/>
<evidence type="ECO:0000256" key="1">
    <source>
        <dbReference type="ARBA" id="ARBA00022679"/>
    </source>
</evidence>
<reference evidence="4 5" key="1">
    <citation type="submission" date="2017-02" db="EMBL/GenBank/DDBJ databases">
        <authorList>
            <person name="Peterson S.W."/>
        </authorList>
    </citation>
    <scope>NUCLEOTIDE SEQUENCE [LARGE SCALE GENOMIC DNA]</scope>
    <source>
        <strain evidence="4 5">USBA 369</strain>
    </source>
</reference>
<keyword evidence="1" id="KW-0808">Transferase</keyword>
<dbReference type="InterPro" id="IPR011611">
    <property type="entry name" value="PfkB_dom"/>
</dbReference>
<evidence type="ECO:0000313" key="5">
    <source>
        <dbReference type="Proteomes" id="UP000190135"/>
    </source>
</evidence>
<dbReference type="Pfam" id="PF00294">
    <property type="entry name" value="PfkB"/>
    <property type="match status" value="1"/>
</dbReference>
<dbReference type="SUPFAM" id="SSF53613">
    <property type="entry name" value="Ribokinase-like"/>
    <property type="match status" value="1"/>
</dbReference>